<dbReference type="PANTHER" id="PTHR43685">
    <property type="entry name" value="GLYCOSYLTRANSFERASE"/>
    <property type="match status" value="1"/>
</dbReference>
<keyword evidence="2" id="KW-0328">Glycosyltransferase</keyword>
<evidence type="ECO:0000313" key="5">
    <source>
        <dbReference type="EMBL" id="MDC2960646.1"/>
    </source>
</evidence>
<dbReference type="CDD" id="cd00761">
    <property type="entry name" value="Glyco_tranf_GTA_type"/>
    <property type="match status" value="1"/>
</dbReference>
<comment type="caution">
    <text evidence="5">The sequence shown here is derived from an EMBL/GenBank/DDBJ whole genome shotgun (WGS) entry which is preliminary data.</text>
</comment>
<dbReference type="RefSeq" id="WP_200705487.1">
    <property type="nucleotide sequence ID" value="NZ_JAQOSK010000024.1"/>
</dbReference>
<evidence type="ECO:0000259" key="4">
    <source>
        <dbReference type="Pfam" id="PF00535"/>
    </source>
</evidence>
<feature type="domain" description="Glycosyltransferase 2-like" evidence="4">
    <location>
        <begin position="14"/>
        <end position="127"/>
    </location>
</feature>
<dbReference type="InterPro" id="IPR050834">
    <property type="entry name" value="Glycosyltransf_2"/>
</dbReference>
<dbReference type="SUPFAM" id="SSF53448">
    <property type="entry name" value="Nucleotide-diphospho-sugar transferases"/>
    <property type="match status" value="1"/>
</dbReference>
<dbReference type="Gene3D" id="3.90.550.10">
    <property type="entry name" value="Spore Coat Polysaccharide Biosynthesis Protein SpsA, Chain A"/>
    <property type="match status" value="1"/>
</dbReference>
<accession>A0ABT5G7J1</accession>
<dbReference type="Proteomes" id="UP001221328">
    <property type="component" value="Unassembled WGS sequence"/>
</dbReference>
<dbReference type="InterPro" id="IPR001173">
    <property type="entry name" value="Glyco_trans_2-like"/>
</dbReference>
<sequence length="263" mass="28553">MPVTHTPVHSKVVSVVTPVHGEAVRFLPSAYASLDTQRLPEGWSWEWCVQEDGPGVHAAAHLPDDDPRIRISTARHGGPHVARTLAFARSTGRYVKNLDADDQLTPGVLARDIAVLEEQPEIGWTTSRVSDLLEDGSTVSFELSDPLPGPLARGGAFPFWDEHHRPPVHPATLCVRRDLLALLGGWMALPASGDTGLLLGLDALADGWFHGETGLLYRKHGAQITAHPHHTAGPEWQARMSLIREHALALQDWAGVRGPAMDA</sequence>
<dbReference type="Pfam" id="PF00535">
    <property type="entry name" value="Glycos_transf_2"/>
    <property type="match status" value="1"/>
</dbReference>
<protein>
    <submittedName>
        <fullName evidence="5">Glycosyltransferase family 2 protein</fullName>
    </submittedName>
</protein>
<evidence type="ECO:0000256" key="1">
    <source>
        <dbReference type="ARBA" id="ARBA00006739"/>
    </source>
</evidence>
<evidence type="ECO:0000313" key="6">
    <source>
        <dbReference type="Proteomes" id="UP001221328"/>
    </source>
</evidence>
<comment type="similarity">
    <text evidence="1">Belongs to the glycosyltransferase 2 family.</text>
</comment>
<evidence type="ECO:0000256" key="2">
    <source>
        <dbReference type="ARBA" id="ARBA00022676"/>
    </source>
</evidence>
<reference evidence="5 6" key="1">
    <citation type="journal article" date="2015" name="Int. J. Syst. Evol. Microbiol.">
        <title>Streptomyces gilvifuscus sp. nov., an actinomycete that produces antibacterial compounds isolated from soil.</title>
        <authorList>
            <person name="Nguyen T.M."/>
            <person name="Kim J."/>
        </authorList>
    </citation>
    <scope>NUCLEOTIDE SEQUENCE [LARGE SCALE GENOMIC DNA]</scope>
    <source>
        <strain evidence="5 6">T113</strain>
    </source>
</reference>
<proteinExistence type="inferred from homology"/>
<dbReference type="EMBL" id="JAQOSK010000024">
    <property type="protein sequence ID" value="MDC2960646.1"/>
    <property type="molecule type" value="Genomic_DNA"/>
</dbReference>
<evidence type="ECO:0000256" key="3">
    <source>
        <dbReference type="ARBA" id="ARBA00022679"/>
    </source>
</evidence>
<gene>
    <name evidence="5" type="ORF">PO587_40105</name>
</gene>
<dbReference type="InterPro" id="IPR029044">
    <property type="entry name" value="Nucleotide-diphossugar_trans"/>
</dbReference>
<organism evidence="5 6">
    <name type="scientific">Streptomyces gilvifuscus</name>
    <dbReference type="NCBI Taxonomy" id="1550617"/>
    <lineage>
        <taxon>Bacteria</taxon>
        <taxon>Bacillati</taxon>
        <taxon>Actinomycetota</taxon>
        <taxon>Actinomycetes</taxon>
        <taxon>Kitasatosporales</taxon>
        <taxon>Streptomycetaceae</taxon>
        <taxon>Streptomyces</taxon>
    </lineage>
</organism>
<name>A0ABT5G7J1_9ACTN</name>
<keyword evidence="6" id="KW-1185">Reference proteome</keyword>
<dbReference type="PANTHER" id="PTHR43685:SF5">
    <property type="entry name" value="GLYCOSYLTRANSFERASE EPSE-RELATED"/>
    <property type="match status" value="1"/>
</dbReference>
<keyword evidence="3" id="KW-0808">Transferase</keyword>